<feature type="compositionally biased region" description="Basic and acidic residues" evidence="1">
    <location>
        <begin position="34"/>
        <end position="44"/>
    </location>
</feature>
<dbReference type="OrthoDB" id="348017at2759"/>
<sequence length="1111" mass="119342">MEQLESREGGAQDSSGQQEEVKGAAADLNRAHSAHTDEQERYRIDAGPGATRKNGLRGFVSRKRRAKGEQRAQEVERMDFSHQRDRIVRVVPPADIQPAIAPEKKTTNTGNEALDGKAEVEKGADEAATPPAAQDLCVRIPFSCRRVPVYTEQPRSSATRSAGPRSSGGFLPLIQRLLCCCSTSASEGEPHKQVVHSYICSHILQEAAWRIQEATALTFDPFAEETNQKPSYLLPLSSVGSANSSKSLSFSVRDPEAAKAALLQNPKVALLLDYYERLLVAEVLQLVSRGGRSCSPLASADSSDDLSGLKASSRSSFSLLSTPLFSCLPIAPWHLWWPKESLAAENHCAFRVSVQLLHVSLSECHLFREEDLVAQKLLSAYEVYAYLARCSSGEQLTAKLRSCLQYSKEIRKSCGLPPRLNPLLQAAAAAVAVYRRDQPPQMQQALLLQRLQQMQQLPHQVQQLAGWLASLKADYPQLWKQWLGHMQQRRLLRLQRDQQRQQFAAAGQAIEKLWQHLQHQRDIQHFDCTGLQLELLLLAKEEETEREQLGEEIAAEIEELLTYAVDTTPPQQPPSFDILAVCTAILSKLFASSVPLPGTPVRLLLLSSKEQPQMAEGMRPPASSPAAAVGEAAASGAEPAAAAGGGRSNDASLPLQEQLRRCLCRSLSAVVGCRVNEQSAGGQKHLALHFPFFSTAAAFPIASPIPPENLPQQHRQQLQQQQQQTHNVLASFHTTLNEPLDSVSLHVGISHPGLPKPIEALVAVPLPPQLSAMREELVRSNSMAGEPSTAYHPSPVSFCVDLPFSSFRSNKQQEQQQRHEPQQTAQAEAETAMAFFQQSVSMNSFQEPQAPSVVPLPSFLSAEAAAARDKLLKQQLQQQLLLSTPAWGDPVEADAVDLYLERARAAAAQVVAAAHRRSVAAALAANVRAASAAGVAEAAVAAAEARAAAAADETPTDATDIAAATTRKTPFSAAATRLRAALSRAPHAGNRDLHAPATADRAAADGTSTSSVIDAASAAAGDVVAGEVVEAAAAAGQPSYCSEVQHSACRPDEGSGGQQEGPVSSVSLPLELAGLKVDVTEEGQEGVASAAEQASTASVLPFDVSVFFLVS</sequence>
<keyword evidence="3" id="KW-1185">Reference proteome</keyword>
<proteinExistence type="predicted"/>
<dbReference type="EMBL" id="HG691403">
    <property type="protein sequence ID" value="CDI76828.1"/>
    <property type="molecule type" value="Genomic_DNA"/>
</dbReference>
<feature type="region of interest" description="Disordered" evidence="1">
    <location>
        <begin position="612"/>
        <end position="633"/>
    </location>
</feature>
<dbReference type="PANTHER" id="PTHR24330">
    <property type="entry name" value="HOMEOBOX PROTEIN BARH-LIKE"/>
    <property type="match status" value="1"/>
</dbReference>
<feature type="compositionally biased region" description="Low complexity" evidence="1">
    <location>
        <begin position="620"/>
        <end position="633"/>
    </location>
</feature>
<feature type="region of interest" description="Disordered" evidence="1">
    <location>
        <begin position="984"/>
        <end position="1004"/>
    </location>
</feature>
<name>U6GBV3_9EIME</name>
<dbReference type="InterPro" id="IPR052145">
    <property type="entry name" value="Mediator/Homeobox_domain"/>
</dbReference>
<dbReference type="Proteomes" id="UP000018201">
    <property type="component" value="Unassembled WGS sequence"/>
</dbReference>
<reference evidence="2" key="2">
    <citation type="submission" date="2013-10" db="EMBL/GenBank/DDBJ databases">
        <authorList>
            <person name="Aslett M."/>
        </authorList>
    </citation>
    <scope>NUCLEOTIDE SEQUENCE [LARGE SCALE GENOMIC DNA]</scope>
    <source>
        <strain evidence="2">Houghton</strain>
    </source>
</reference>
<dbReference type="VEuPathDB" id="ToxoDB:EPH_0007270"/>
<gene>
    <name evidence="2" type="ORF">EPH_0007270</name>
</gene>
<protein>
    <submittedName>
        <fullName evidence="2">Uncharacterized protein</fullName>
    </submittedName>
</protein>
<feature type="compositionally biased region" description="Basic and acidic residues" evidence="1">
    <location>
        <begin position="1"/>
        <end position="10"/>
    </location>
</feature>
<accession>U6GBV3</accession>
<reference evidence="2" key="1">
    <citation type="submission" date="2013-10" db="EMBL/GenBank/DDBJ databases">
        <title>Genomic analysis of the causative agents of coccidiosis in chickens.</title>
        <authorList>
            <person name="Reid A.J."/>
            <person name="Blake D."/>
            <person name="Billington K."/>
            <person name="Browne H."/>
            <person name="Dunn M."/>
            <person name="Hung S."/>
            <person name="Kawahara F."/>
            <person name="Miranda-Saavedra D."/>
            <person name="Mourier T."/>
            <person name="Nagra H."/>
            <person name="Otto T.D."/>
            <person name="Rawlings N."/>
            <person name="Sanchez A."/>
            <person name="Sanders M."/>
            <person name="Subramaniam C."/>
            <person name="Tay Y."/>
            <person name="Dear P."/>
            <person name="Doerig C."/>
            <person name="Gruber A."/>
            <person name="Parkinson J."/>
            <person name="Shirley M."/>
            <person name="Wan K.L."/>
            <person name="Berriman M."/>
            <person name="Tomley F."/>
            <person name="Pain A."/>
        </authorList>
    </citation>
    <scope>NUCLEOTIDE SEQUENCE [LARGE SCALE GENOMIC DNA]</scope>
    <source>
        <strain evidence="2">Houghton</strain>
    </source>
</reference>
<feature type="compositionally biased region" description="Low complexity" evidence="1">
    <location>
        <begin position="995"/>
        <end position="1004"/>
    </location>
</feature>
<organism evidence="2 3">
    <name type="scientific">Eimeria praecox</name>
    <dbReference type="NCBI Taxonomy" id="51316"/>
    <lineage>
        <taxon>Eukaryota</taxon>
        <taxon>Sar</taxon>
        <taxon>Alveolata</taxon>
        <taxon>Apicomplexa</taxon>
        <taxon>Conoidasida</taxon>
        <taxon>Coccidia</taxon>
        <taxon>Eucoccidiorida</taxon>
        <taxon>Eimeriorina</taxon>
        <taxon>Eimeriidae</taxon>
        <taxon>Eimeria</taxon>
    </lineage>
</organism>
<evidence type="ECO:0000313" key="3">
    <source>
        <dbReference type="Proteomes" id="UP000018201"/>
    </source>
</evidence>
<evidence type="ECO:0000313" key="2">
    <source>
        <dbReference type="EMBL" id="CDI76828.1"/>
    </source>
</evidence>
<feature type="compositionally biased region" description="Basic and acidic residues" evidence="1">
    <location>
        <begin position="67"/>
        <end position="77"/>
    </location>
</feature>
<dbReference type="AlphaFoldDB" id="U6GBV3"/>
<evidence type="ECO:0000256" key="1">
    <source>
        <dbReference type="SAM" id="MobiDB-lite"/>
    </source>
</evidence>
<feature type="region of interest" description="Disordered" evidence="1">
    <location>
        <begin position="1"/>
        <end position="77"/>
    </location>
</feature>
<feature type="region of interest" description="Disordered" evidence="1">
    <location>
        <begin position="809"/>
        <end position="828"/>
    </location>
</feature>
<dbReference type="PANTHER" id="PTHR24330:SF19">
    <property type="entry name" value="MEDIATOR OF RNA POLYMERASE II TRANSCRIPTION SUBUNIT 29"/>
    <property type="match status" value="1"/>
</dbReference>